<gene>
    <name evidence="2" type="ORF">GCM10009108_04520</name>
</gene>
<keyword evidence="3" id="KW-1185">Reference proteome</keyword>
<accession>A0ABN1KR28</accession>
<dbReference type="Proteomes" id="UP001500573">
    <property type="component" value="Unassembled WGS sequence"/>
</dbReference>
<reference evidence="2 3" key="1">
    <citation type="journal article" date="2019" name="Int. J. Syst. Evol. Microbiol.">
        <title>The Global Catalogue of Microorganisms (GCM) 10K type strain sequencing project: providing services to taxonomists for standard genome sequencing and annotation.</title>
        <authorList>
            <consortium name="The Broad Institute Genomics Platform"/>
            <consortium name="The Broad Institute Genome Sequencing Center for Infectious Disease"/>
            <person name="Wu L."/>
            <person name="Ma J."/>
        </authorList>
    </citation>
    <scope>NUCLEOTIDE SEQUENCE [LARGE SCALE GENOMIC DNA]</scope>
    <source>
        <strain evidence="2 3">JCM 15515</strain>
    </source>
</reference>
<keyword evidence="1" id="KW-0175">Coiled coil</keyword>
<proteinExistence type="predicted"/>
<organism evidence="2 3">
    <name type="scientific">Castellaniella ginsengisoli</name>
    <dbReference type="NCBI Taxonomy" id="546114"/>
    <lineage>
        <taxon>Bacteria</taxon>
        <taxon>Pseudomonadati</taxon>
        <taxon>Pseudomonadota</taxon>
        <taxon>Betaproteobacteria</taxon>
        <taxon>Burkholderiales</taxon>
        <taxon>Alcaligenaceae</taxon>
        <taxon>Castellaniella</taxon>
    </lineage>
</organism>
<dbReference type="EMBL" id="BAAAEX010000003">
    <property type="protein sequence ID" value="GAA0773839.1"/>
    <property type="molecule type" value="Genomic_DNA"/>
</dbReference>
<comment type="caution">
    <text evidence="2">The sequence shown here is derived from an EMBL/GenBank/DDBJ whole genome shotgun (WGS) entry which is preliminary data.</text>
</comment>
<evidence type="ECO:0000313" key="3">
    <source>
        <dbReference type="Proteomes" id="UP001500573"/>
    </source>
</evidence>
<evidence type="ECO:0000313" key="2">
    <source>
        <dbReference type="EMBL" id="GAA0773839.1"/>
    </source>
</evidence>
<sequence length="176" mass="20602">MTTQQLLTPHQSQYFAWLLTRRAAGDSVESLAPTLVDSQVDLNPHQVEAALFACRKTALLRDVNERNLGHFEQEVQKLDAWADALKLGLEQDIKEIDREIKEVRRTAATSPTLEEKLSWQKKQRELEDKRSKLRRELFARQDEVEAQRNDLISQLEVQHQQQVEERTLFTVEWELV</sequence>
<evidence type="ECO:0000256" key="1">
    <source>
        <dbReference type="SAM" id="Coils"/>
    </source>
</evidence>
<feature type="coiled-coil region" evidence="1">
    <location>
        <begin position="86"/>
        <end position="136"/>
    </location>
</feature>
<protein>
    <submittedName>
        <fullName evidence="2">Uncharacterized protein</fullName>
    </submittedName>
</protein>
<name>A0ABN1KR28_9BURK</name>